<protein>
    <submittedName>
        <fullName evidence="1">Uncharacterized protein</fullName>
    </submittedName>
</protein>
<dbReference type="EMBL" id="LAZR01001762">
    <property type="protein sequence ID" value="KKN39474.1"/>
    <property type="molecule type" value="Genomic_DNA"/>
</dbReference>
<name>A0A0F9QAC7_9ZZZZ</name>
<sequence length="712" mass="75761">MKVQLVKGQASNILTVFIQDSSSTVGAGLGSLDQNSSIVGGYVRAGATGVALAVDEDVTTEGTYQAPSAAGKVRIGTPANMTSGTYELHFHNDLFAAGADILTITLGGAANMAPIVIEVQLTTVDLNTAILDGNGRVDVGSWLGTAVTLSSSAPDVNIQSTDNIDLSVTQKASVKTEAGTALSDINLDHLMKTATASSTDLTTEVADNTVLAYLMTNDGNTSDYDDSLMSLEASAKDRVLFRGTSTASSTTTKVFVQAGDPPTGGVDNDYNDTIIAVWDGTDKATARVNIRVVDDYDDSDPSFTVSPALGFTPTSTDIVEVYRADTGALTLLSTIAAGFAGTSPNRLIDHLRSIMSKGAVTPATVGTYNPATDSLEYQAEQQALGLGAGFATGTDSLKEIRDAIDTLVAPSVVGSSALSGSGFLSDCVSLIRKAVDEPSTTPKYTDGDIIELLQVAIDQVITDIHVNTDHPIMVRHTITLVDGVQDYILPPQVGELLRVAKIQTATGLAEYEVWPGSYHDPGNHGWKIEGNILRILRDWNSTDALELLYIPNSEPLLHKGTSEAETSTTIKLMAIPTDGTLGTRPNEYVGMVLRILSSTENIKEERVITSYDVTTRVATVNKAWDTTPTGTVVYEIVPTFGRMFKHVCSLRAAIDLLSQEGNAQRMGTLERNYVIKMSALRRQASKKEGRFPHHFDGDTWDNVNRGGGFYGL</sequence>
<evidence type="ECO:0000313" key="1">
    <source>
        <dbReference type="EMBL" id="KKN39474.1"/>
    </source>
</evidence>
<accession>A0A0F9QAC7</accession>
<proteinExistence type="predicted"/>
<organism evidence="1">
    <name type="scientific">marine sediment metagenome</name>
    <dbReference type="NCBI Taxonomy" id="412755"/>
    <lineage>
        <taxon>unclassified sequences</taxon>
        <taxon>metagenomes</taxon>
        <taxon>ecological metagenomes</taxon>
    </lineage>
</organism>
<dbReference type="AlphaFoldDB" id="A0A0F9QAC7"/>
<comment type="caution">
    <text evidence="1">The sequence shown here is derived from an EMBL/GenBank/DDBJ whole genome shotgun (WGS) entry which is preliminary data.</text>
</comment>
<reference evidence="1" key="1">
    <citation type="journal article" date="2015" name="Nature">
        <title>Complex archaea that bridge the gap between prokaryotes and eukaryotes.</title>
        <authorList>
            <person name="Spang A."/>
            <person name="Saw J.H."/>
            <person name="Jorgensen S.L."/>
            <person name="Zaremba-Niedzwiedzka K."/>
            <person name="Martijn J."/>
            <person name="Lind A.E."/>
            <person name="van Eijk R."/>
            <person name="Schleper C."/>
            <person name="Guy L."/>
            <person name="Ettema T.J."/>
        </authorList>
    </citation>
    <scope>NUCLEOTIDE SEQUENCE</scope>
</reference>
<gene>
    <name evidence="1" type="ORF">LCGC14_0743030</name>
</gene>